<sequence>MKGLVRPLLKAAARSYAAGETIDEALAVARMAHARGYATTLCYWHDQAAPAEQVAAEYLRLIDRLDGGRLSAHLSVKIPGLGNRADLVQRVIAAARDRNIPVDLDSHAPEQADDVIAAIEAVGSDDLGIAIPGRWRKSVDMARWAAGKGLRVRIVKGEWPDPGAPDIDPGAGYRAVMEALAGHSREVSVATHNPLLARDCFARLAATGTPHVQELLYGYPMDAAVAEARQAGVATRIYIAYGHAWVPYAIKRVLKQPKVAWWLARDLASGRRDGLPAPALSTGKAVS</sequence>
<accession>A0A239IKY3</accession>
<dbReference type="Proteomes" id="UP000198281">
    <property type="component" value="Unassembled WGS sequence"/>
</dbReference>
<protein>
    <submittedName>
        <fullName evidence="2">L-proline dehydrogenase</fullName>
    </submittedName>
</protein>
<evidence type="ECO:0000256" key="1">
    <source>
        <dbReference type="ARBA" id="ARBA00023002"/>
    </source>
</evidence>
<reference evidence="3" key="1">
    <citation type="submission" date="2017-06" db="EMBL/GenBank/DDBJ databases">
        <authorList>
            <person name="Varghese N."/>
            <person name="Submissions S."/>
        </authorList>
    </citation>
    <scope>NUCLEOTIDE SEQUENCE [LARGE SCALE GENOMIC DNA]</scope>
    <source>
        <strain evidence="3">LNB2</strain>
    </source>
</reference>
<name>A0A239IKY3_9SPHN</name>
<dbReference type="Gene3D" id="3.20.20.220">
    <property type="match status" value="1"/>
</dbReference>
<dbReference type="EMBL" id="FZOS01000025">
    <property type="protein sequence ID" value="SNS94320.1"/>
    <property type="molecule type" value="Genomic_DNA"/>
</dbReference>
<proteinExistence type="predicted"/>
<keyword evidence="3" id="KW-1185">Reference proteome</keyword>
<keyword evidence="1" id="KW-0560">Oxidoreductase</keyword>
<dbReference type="SUPFAM" id="SSF51730">
    <property type="entry name" value="FAD-linked oxidoreductase"/>
    <property type="match status" value="1"/>
</dbReference>
<dbReference type="AlphaFoldDB" id="A0A239IKY3"/>
<gene>
    <name evidence="2" type="ORF">SAMN06295912_12537</name>
</gene>
<dbReference type="InterPro" id="IPR029041">
    <property type="entry name" value="FAD-linked_oxidoreductase-like"/>
</dbReference>
<organism evidence="2 3">
    <name type="scientific">Edaphosphingomonas laterariae</name>
    <dbReference type="NCBI Taxonomy" id="861865"/>
    <lineage>
        <taxon>Bacteria</taxon>
        <taxon>Pseudomonadati</taxon>
        <taxon>Pseudomonadota</taxon>
        <taxon>Alphaproteobacteria</taxon>
        <taxon>Sphingomonadales</taxon>
        <taxon>Rhizorhabdaceae</taxon>
        <taxon>Edaphosphingomonas</taxon>
    </lineage>
</organism>
<evidence type="ECO:0000313" key="2">
    <source>
        <dbReference type="EMBL" id="SNS94320.1"/>
    </source>
</evidence>
<evidence type="ECO:0000313" key="3">
    <source>
        <dbReference type="Proteomes" id="UP000198281"/>
    </source>
</evidence>
<dbReference type="RefSeq" id="WP_089220757.1">
    <property type="nucleotide sequence ID" value="NZ_FZOS01000025.1"/>
</dbReference>
<dbReference type="GO" id="GO:0016491">
    <property type="term" value="F:oxidoreductase activity"/>
    <property type="evidence" value="ECO:0007669"/>
    <property type="project" value="UniProtKB-KW"/>
</dbReference>
<dbReference type="OrthoDB" id="9773461at2"/>